<protein>
    <submittedName>
        <fullName evidence="2">Uncharacterized protein</fullName>
    </submittedName>
</protein>
<name>A0A117RAH2_9ACTN</name>
<dbReference type="EMBL" id="LMWW01000045">
    <property type="protein sequence ID" value="KUN80040.1"/>
    <property type="molecule type" value="Genomic_DNA"/>
</dbReference>
<dbReference type="RefSeq" id="WP_055632496.1">
    <property type="nucleotide sequence ID" value="NZ_KQ948773.1"/>
</dbReference>
<dbReference type="Proteomes" id="UP000052982">
    <property type="component" value="Unassembled WGS sequence"/>
</dbReference>
<evidence type="ECO:0000313" key="2">
    <source>
        <dbReference type="EMBL" id="KUN80040.1"/>
    </source>
</evidence>
<reference evidence="2 3" key="1">
    <citation type="submission" date="2015-10" db="EMBL/GenBank/DDBJ databases">
        <title>Draft genome sequence of Streptomyces griseoruber DSM 40281, type strain for the species Streptomyces griseoruber.</title>
        <authorList>
            <person name="Ruckert C."/>
            <person name="Winkler A."/>
            <person name="Kalinowski J."/>
            <person name="Kampfer P."/>
            <person name="Glaeser S."/>
        </authorList>
    </citation>
    <scope>NUCLEOTIDE SEQUENCE [LARGE SCALE GENOMIC DNA]</scope>
    <source>
        <strain evidence="2 3">DSM 40281</strain>
    </source>
</reference>
<keyword evidence="1" id="KW-0812">Transmembrane</keyword>
<accession>A0A117RAH2</accession>
<proteinExistence type="predicted"/>
<dbReference type="OrthoDB" id="4207564at2"/>
<comment type="caution">
    <text evidence="2">The sequence shown here is derived from an EMBL/GenBank/DDBJ whole genome shotgun (WGS) entry which is preliminary data.</text>
</comment>
<sequence>MNRPIPGTVQVAVRHILSDRVTGGLIRPRTRTITWRDTFLRVRRPQSGKQTVEVICGVCETSLLAEVRDETRTGRTKAVLLTLAAVSVLLFVAALAYAIHEGGKTLPEGQSLPVLFPVSVIGVFVTFVASPVLYTRGRHYDGVSMLSPRREAAGHQLKPVRG</sequence>
<feature type="transmembrane region" description="Helical" evidence="1">
    <location>
        <begin position="112"/>
        <end position="134"/>
    </location>
</feature>
<evidence type="ECO:0000256" key="1">
    <source>
        <dbReference type="SAM" id="Phobius"/>
    </source>
</evidence>
<evidence type="ECO:0000313" key="3">
    <source>
        <dbReference type="Proteomes" id="UP000052982"/>
    </source>
</evidence>
<keyword evidence="1" id="KW-1133">Transmembrane helix</keyword>
<dbReference type="AlphaFoldDB" id="A0A117RAH2"/>
<gene>
    <name evidence="2" type="ORF">AQJ64_26855</name>
</gene>
<feature type="transmembrane region" description="Helical" evidence="1">
    <location>
        <begin position="78"/>
        <end position="100"/>
    </location>
</feature>
<keyword evidence="1" id="KW-0472">Membrane</keyword>
<keyword evidence="3" id="KW-1185">Reference proteome</keyword>
<organism evidence="2 3">
    <name type="scientific">Streptomyces griseoruber</name>
    <dbReference type="NCBI Taxonomy" id="1943"/>
    <lineage>
        <taxon>Bacteria</taxon>
        <taxon>Bacillati</taxon>
        <taxon>Actinomycetota</taxon>
        <taxon>Actinomycetes</taxon>
        <taxon>Kitasatosporales</taxon>
        <taxon>Streptomycetaceae</taxon>
        <taxon>Streptomyces</taxon>
    </lineage>
</organism>